<proteinExistence type="predicted"/>
<evidence type="ECO:0000313" key="2">
    <source>
        <dbReference type="Proteomes" id="UP000828390"/>
    </source>
</evidence>
<dbReference type="Proteomes" id="UP000828390">
    <property type="component" value="Unassembled WGS sequence"/>
</dbReference>
<dbReference type="EMBL" id="JAIWYP010000009">
    <property type="protein sequence ID" value="KAH3772814.1"/>
    <property type="molecule type" value="Genomic_DNA"/>
</dbReference>
<protein>
    <submittedName>
        <fullName evidence="1">Uncharacterized protein</fullName>
    </submittedName>
</protein>
<organism evidence="1 2">
    <name type="scientific">Dreissena polymorpha</name>
    <name type="common">Zebra mussel</name>
    <name type="synonym">Mytilus polymorpha</name>
    <dbReference type="NCBI Taxonomy" id="45954"/>
    <lineage>
        <taxon>Eukaryota</taxon>
        <taxon>Metazoa</taxon>
        <taxon>Spiralia</taxon>
        <taxon>Lophotrochozoa</taxon>
        <taxon>Mollusca</taxon>
        <taxon>Bivalvia</taxon>
        <taxon>Autobranchia</taxon>
        <taxon>Heteroconchia</taxon>
        <taxon>Euheterodonta</taxon>
        <taxon>Imparidentia</taxon>
        <taxon>Neoheterodontei</taxon>
        <taxon>Myida</taxon>
        <taxon>Dreissenoidea</taxon>
        <taxon>Dreissenidae</taxon>
        <taxon>Dreissena</taxon>
    </lineage>
</organism>
<sequence length="57" mass="6363">MSAQTEEIQEVELTDNEGKTVRLSCSKQIVHLLFSPDTDSNVKEMVVQQLLGQVTKS</sequence>
<accession>A0A9D4E5X6</accession>
<gene>
    <name evidence="1" type="ORF">DPMN_174161</name>
</gene>
<evidence type="ECO:0000313" key="1">
    <source>
        <dbReference type="EMBL" id="KAH3772814.1"/>
    </source>
</evidence>
<name>A0A9D4E5X6_DREPO</name>
<dbReference type="AlphaFoldDB" id="A0A9D4E5X6"/>
<keyword evidence="2" id="KW-1185">Reference proteome</keyword>
<reference evidence="1" key="2">
    <citation type="submission" date="2020-11" db="EMBL/GenBank/DDBJ databases">
        <authorList>
            <person name="McCartney M.A."/>
            <person name="Auch B."/>
            <person name="Kono T."/>
            <person name="Mallez S."/>
            <person name="Becker A."/>
            <person name="Gohl D.M."/>
            <person name="Silverstein K.A.T."/>
            <person name="Koren S."/>
            <person name="Bechman K.B."/>
            <person name="Herman A."/>
            <person name="Abrahante J.E."/>
            <person name="Garbe J."/>
        </authorList>
    </citation>
    <scope>NUCLEOTIDE SEQUENCE</scope>
    <source>
        <strain evidence="1">Duluth1</strain>
        <tissue evidence="1">Whole animal</tissue>
    </source>
</reference>
<reference evidence="1" key="1">
    <citation type="journal article" date="2019" name="bioRxiv">
        <title>The Genome of the Zebra Mussel, Dreissena polymorpha: A Resource for Invasive Species Research.</title>
        <authorList>
            <person name="McCartney M.A."/>
            <person name="Auch B."/>
            <person name="Kono T."/>
            <person name="Mallez S."/>
            <person name="Zhang Y."/>
            <person name="Obille A."/>
            <person name="Becker A."/>
            <person name="Abrahante J.E."/>
            <person name="Garbe J."/>
            <person name="Badalamenti J.P."/>
            <person name="Herman A."/>
            <person name="Mangelson H."/>
            <person name="Liachko I."/>
            <person name="Sullivan S."/>
            <person name="Sone E.D."/>
            <person name="Koren S."/>
            <person name="Silverstein K.A.T."/>
            <person name="Beckman K.B."/>
            <person name="Gohl D.M."/>
        </authorList>
    </citation>
    <scope>NUCLEOTIDE SEQUENCE</scope>
    <source>
        <strain evidence="1">Duluth1</strain>
        <tissue evidence="1">Whole animal</tissue>
    </source>
</reference>
<comment type="caution">
    <text evidence="1">The sequence shown here is derived from an EMBL/GenBank/DDBJ whole genome shotgun (WGS) entry which is preliminary data.</text>
</comment>